<protein>
    <recommendedName>
        <fullName evidence="8">Usherin</fullName>
    </recommendedName>
</protein>
<dbReference type="InterPro" id="IPR003961">
    <property type="entry name" value="FN3_dom"/>
</dbReference>
<feature type="domain" description="Fibronectin type-III" evidence="5">
    <location>
        <begin position="1045"/>
        <end position="1142"/>
    </location>
</feature>
<dbReference type="Gene3D" id="2.60.120.200">
    <property type="match status" value="2"/>
</dbReference>
<dbReference type="Pfam" id="PF02210">
    <property type="entry name" value="Laminin_G_2"/>
    <property type="match status" value="2"/>
</dbReference>
<comment type="caution">
    <text evidence="3">Lacks conserved residue(s) required for the propagation of feature annotation.</text>
</comment>
<dbReference type="FunFam" id="2.60.40.10:FF:002920">
    <property type="entry name" value="Usher syndrome 2A (autosomal recessive, mild)"/>
    <property type="match status" value="1"/>
</dbReference>
<dbReference type="PANTHER" id="PTHR46957:SF7">
    <property type="entry name" value="USHERIN"/>
    <property type="match status" value="1"/>
</dbReference>
<evidence type="ECO:0000313" key="6">
    <source>
        <dbReference type="EMBL" id="TRY59648.1"/>
    </source>
</evidence>
<feature type="domain" description="Fibronectin type-III" evidence="5">
    <location>
        <begin position="859"/>
        <end position="957"/>
    </location>
</feature>
<dbReference type="PROSITE" id="PS50025">
    <property type="entry name" value="LAM_G_DOMAIN"/>
    <property type="match status" value="2"/>
</dbReference>
<dbReference type="PANTHER" id="PTHR46957">
    <property type="entry name" value="CYTOKINE RECEPTOR"/>
    <property type="match status" value="1"/>
</dbReference>
<dbReference type="FunFam" id="2.60.40.10:FF:001004">
    <property type="entry name" value="Usherin"/>
    <property type="match status" value="1"/>
</dbReference>
<accession>A0A553N2K8</accession>
<evidence type="ECO:0000256" key="2">
    <source>
        <dbReference type="ARBA" id="ARBA00023273"/>
    </source>
</evidence>
<feature type="domain" description="Fibronectin type-III" evidence="5">
    <location>
        <begin position="685"/>
        <end position="781"/>
    </location>
</feature>
<feature type="domain" description="Fibronectin type-III" evidence="5">
    <location>
        <begin position="88"/>
        <end position="189"/>
    </location>
</feature>
<sequence length="1142" mass="124147">MQLINDSKENATSHGPEQRVFLSSGWLNPQPLMRSAKENALTSPESVVTISNLESFSTYRFRVLAVNMAGSVLSEWAMGQTAEGVPEYMSPPQVSPVSSSSLRVSWEMPKDKDVRGEVTEYRVNLHQEQMSNPYAPPIVTQVLYSGSAQEQSFTAGGLKPYEEYSFTLTVCNRQGCVSSAPASGRTLPSAPVGLKAPALRPLNMTAMEVSWEAPAEVNGPPPVYHVERTDVSLSDAQGPVIRGRRFTGTSYFRFPSSTLPNNADFTGLKLSFRTRTEEGLMIFAVSPGDQEEYVALQLHKGRPYFLFDPQASAVALSPRNDGGRRYNDNQWHHLIATRKQAVGTIIVDDQYRGSTSATSGNTIIGQNTGVFVGGIPENLTILREDIGNEAKIVRQGFAGCLRDVMVQRSSGSDEGWEDLNWDSALETHNMYQHWEGCPGLSEDGAYFLGHGFLKLKPGFLVGGDYFEISFEFKTDQLNALLLFAYDTRGKDFILAELQGGALFWVLRWGEQMVELSVWVGLSYCDGGWNTMTLLKRGPLASAGLNDVYEQERKSMAGPLTISSPLYIGGVPPGVSHPALNKHSLLHGFGGCIRDVRLARGPVVSLAAVSSSAVRVNLDGCLSADTSVNCRGNDSILVYTGRDRSAEDLTLQPFTEYLYRVMATGEGGWVVGPWQRGRSRETVPQSVLPPSRVGSVNGSSVEVSWEEPLEVKGVIEKYVLKAYSRDHPSSPPIIATFPHSHHLTGTLSGLAPFSRYTITLTACTQAGCSESPFATDFSTPQEVSYPNSLLVVWNSPPKPNGIITGFILYKDSTVVYQGNSTEFNITDLGVFTPHKLQLSACTEAGCTNSSQVTLFTGQLPPTHVDPPLLTVLDSHSIHVQWAAPVEVNGLLEFYTLHQSFSGEVPLVIYNSSELFEDFTVRNLVPGSTYLFQIAACTGGGCTFSDPSLAHTEESSPEDVPAPNVLSPSPHSFSVSWTPPRKPNGLISSYGLWMDGVLVQNSSLMAFEVADLSPWSLHSFRVQACTAQGCALGPLVETRTLEAAPVGHVKLDVISETPHSVRAKWEAPDEPNGKLIYTVLFTGPGQNLSSVDTETRELLATAEEGQWVPIGGLVPYSNYSVLVKACNSQDCVESAPVIVHMPPG</sequence>
<dbReference type="Gene3D" id="2.60.40.10">
    <property type="entry name" value="Immunoglobulins"/>
    <property type="match status" value="7"/>
</dbReference>
<dbReference type="STRING" id="623744.A0A553N2K8"/>
<reference evidence="6 7" key="1">
    <citation type="journal article" date="2019" name="Sci. Data">
        <title>Hybrid genome assembly and annotation of Danionella translucida.</title>
        <authorList>
            <person name="Kadobianskyi M."/>
            <person name="Schulze L."/>
            <person name="Schuelke M."/>
            <person name="Judkewitz B."/>
        </authorList>
    </citation>
    <scope>NUCLEOTIDE SEQUENCE [LARGE SCALE GENOMIC DNA]</scope>
    <source>
        <strain evidence="6 7">Bolton</strain>
    </source>
</reference>
<dbReference type="OrthoDB" id="5984158at2759"/>
<dbReference type="InterPro" id="IPR050713">
    <property type="entry name" value="RTP_Phos/Ushers"/>
</dbReference>
<evidence type="ECO:0000259" key="4">
    <source>
        <dbReference type="PROSITE" id="PS50025"/>
    </source>
</evidence>
<dbReference type="SMART" id="SM00060">
    <property type="entry name" value="FN3"/>
    <property type="match status" value="9"/>
</dbReference>
<name>A0A553N2K8_9TELE</name>
<dbReference type="AlphaFoldDB" id="A0A553N2K8"/>
<dbReference type="GO" id="GO:0016020">
    <property type="term" value="C:membrane"/>
    <property type="evidence" value="ECO:0007669"/>
    <property type="project" value="UniProtKB-SubCell"/>
</dbReference>
<dbReference type="SMART" id="SM00282">
    <property type="entry name" value="LamG"/>
    <property type="match status" value="2"/>
</dbReference>
<dbReference type="FunFam" id="2.60.120.200:FF:000126">
    <property type="entry name" value="usherin"/>
    <property type="match status" value="1"/>
</dbReference>
<organism evidence="6 7">
    <name type="scientific">Danionella cerebrum</name>
    <dbReference type="NCBI Taxonomy" id="2873325"/>
    <lineage>
        <taxon>Eukaryota</taxon>
        <taxon>Metazoa</taxon>
        <taxon>Chordata</taxon>
        <taxon>Craniata</taxon>
        <taxon>Vertebrata</taxon>
        <taxon>Euteleostomi</taxon>
        <taxon>Actinopterygii</taxon>
        <taxon>Neopterygii</taxon>
        <taxon>Teleostei</taxon>
        <taxon>Ostariophysi</taxon>
        <taxon>Cypriniformes</taxon>
        <taxon>Danionidae</taxon>
        <taxon>Danioninae</taxon>
        <taxon>Danionella</taxon>
    </lineage>
</organism>
<keyword evidence="7" id="KW-1185">Reference proteome</keyword>
<feature type="domain" description="Laminin G" evidence="4">
    <location>
        <begin position="241"/>
        <end position="437"/>
    </location>
</feature>
<comment type="caution">
    <text evidence="6">The sequence shown here is derived from an EMBL/GenBank/DDBJ whole genome shotgun (WGS) entry which is preliminary data.</text>
</comment>
<dbReference type="SUPFAM" id="SSF49899">
    <property type="entry name" value="Concanavalin A-like lectins/glucanases"/>
    <property type="match status" value="2"/>
</dbReference>
<feature type="domain" description="Fibronectin type-III" evidence="5">
    <location>
        <begin position="1"/>
        <end position="84"/>
    </location>
</feature>
<evidence type="ECO:0000256" key="1">
    <source>
        <dbReference type="ARBA" id="ARBA00004316"/>
    </source>
</evidence>
<evidence type="ECO:0000259" key="5">
    <source>
        <dbReference type="PROSITE" id="PS50853"/>
    </source>
</evidence>
<evidence type="ECO:0000256" key="3">
    <source>
        <dbReference type="PROSITE-ProRule" id="PRU00122"/>
    </source>
</evidence>
<dbReference type="InterPro" id="IPR013783">
    <property type="entry name" value="Ig-like_fold"/>
</dbReference>
<dbReference type="InterPro" id="IPR036116">
    <property type="entry name" value="FN3_sf"/>
</dbReference>
<dbReference type="FunFam" id="2.60.40.10:FF:001099">
    <property type="entry name" value="Usherin"/>
    <property type="match status" value="1"/>
</dbReference>
<dbReference type="CDD" id="cd00063">
    <property type="entry name" value="FN3"/>
    <property type="match status" value="7"/>
</dbReference>
<dbReference type="CDD" id="cd00110">
    <property type="entry name" value="LamG"/>
    <property type="match status" value="2"/>
</dbReference>
<dbReference type="InterPro" id="IPR013320">
    <property type="entry name" value="ConA-like_dom_sf"/>
</dbReference>
<dbReference type="FunFam" id="2.60.40.10:FF:001085">
    <property type="entry name" value="Usherin"/>
    <property type="match status" value="1"/>
</dbReference>
<dbReference type="GO" id="GO:0042995">
    <property type="term" value="C:cell projection"/>
    <property type="evidence" value="ECO:0007669"/>
    <property type="project" value="UniProtKB-SubCell"/>
</dbReference>
<gene>
    <name evidence="6" type="ORF">DNTS_027391</name>
</gene>
<comment type="subcellular location">
    <subcellularLocation>
        <location evidence="1">Cell projection</location>
    </subcellularLocation>
</comment>
<evidence type="ECO:0008006" key="8">
    <source>
        <dbReference type="Google" id="ProtNLM"/>
    </source>
</evidence>
<dbReference type="Proteomes" id="UP000316079">
    <property type="component" value="Unassembled WGS sequence"/>
</dbReference>
<dbReference type="SUPFAM" id="SSF49265">
    <property type="entry name" value="Fibronectin type III"/>
    <property type="match status" value="6"/>
</dbReference>
<dbReference type="EMBL" id="SRMA01027109">
    <property type="protein sequence ID" value="TRY59648.1"/>
    <property type="molecule type" value="Genomic_DNA"/>
</dbReference>
<keyword evidence="2" id="KW-0966">Cell projection</keyword>
<feature type="domain" description="Fibronectin type-III" evidence="5">
    <location>
        <begin position="958"/>
        <end position="1044"/>
    </location>
</feature>
<dbReference type="InterPro" id="IPR001791">
    <property type="entry name" value="Laminin_G"/>
</dbReference>
<feature type="non-terminal residue" evidence="6">
    <location>
        <position position="1142"/>
    </location>
</feature>
<feature type="domain" description="Laminin G" evidence="4">
    <location>
        <begin position="442"/>
        <end position="620"/>
    </location>
</feature>
<dbReference type="PROSITE" id="PS50853">
    <property type="entry name" value="FN3"/>
    <property type="match status" value="6"/>
</dbReference>
<evidence type="ECO:0000313" key="7">
    <source>
        <dbReference type="Proteomes" id="UP000316079"/>
    </source>
</evidence>
<dbReference type="Pfam" id="PF00041">
    <property type="entry name" value="fn3"/>
    <property type="match status" value="3"/>
</dbReference>
<proteinExistence type="predicted"/>